<organism evidence="2 3">
    <name type="scientific">Holothuria leucospilota</name>
    <name type="common">Black long sea cucumber</name>
    <name type="synonym">Mertensiothuria leucospilota</name>
    <dbReference type="NCBI Taxonomy" id="206669"/>
    <lineage>
        <taxon>Eukaryota</taxon>
        <taxon>Metazoa</taxon>
        <taxon>Echinodermata</taxon>
        <taxon>Eleutherozoa</taxon>
        <taxon>Echinozoa</taxon>
        <taxon>Holothuroidea</taxon>
        <taxon>Aspidochirotacea</taxon>
        <taxon>Aspidochirotida</taxon>
        <taxon>Holothuriidae</taxon>
        <taxon>Holothuria</taxon>
    </lineage>
</organism>
<gene>
    <name evidence="2" type="ORF">HOLleu_20323</name>
</gene>
<sequence length="78" mass="9085">METHLLIKVVLTILLLLSSSGLSVKQDIEEEKTLLNILNPRRQRVFQQFAKRQGALHQYCRAATTEFQIRRCAKYLRG</sequence>
<comment type="caution">
    <text evidence="2">The sequence shown here is derived from an EMBL/GenBank/DDBJ whole genome shotgun (WGS) entry which is preliminary data.</text>
</comment>
<evidence type="ECO:0000313" key="2">
    <source>
        <dbReference type="EMBL" id="KAJ8036371.1"/>
    </source>
</evidence>
<keyword evidence="3" id="KW-1185">Reference proteome</keyword>
<protein>
    <submittedName>
        <fullName evidence="2">Uncharacterized protein</fullName>
    </submittedName>
</protein>
<dbReference type="EMBL" id="JAIZAY010000009">
    <property type="protein sequence ID" value="KAJ8036371.1"/>
    <property type="molecule type" value="Genomic_DNA"/>
</dbReference>
<feature type="chain" id="PRO_5040269000" evidence="1">
    <location>
        <begin position="22"/>
        <end position="78"/>
    </location>
</feature>
<proteinExistence type="predicted"/>
<dbReference type="AlphaFoldDB" id="A0A9Q1C0J7"/>
<dbReference type="Proteomes" id="UP001152320">
    <property type="component" value="Chromosome 9"/>
</dbReference>
<accession>A0A9Q1C0J7</accession>
<keyword evidence="1" id="KW-0732">Signal</keyword>
<evidence type="ECO:0000313" key="3">
    <source>
        <dbReference type="Proteomes" id="UP001152320"/>
    </source>
</evidence>
<name>A0A9Q1C0J7_HOLLE</name>
<evidence type="ECO:0000256" key="1">
    <source>
        <dbReference type="SAM" id="SignalP"/>
    </source>
</evidence>
<feature type="signal peptide" evidence="1">
    <location>
        <begin position="1"/>
        <end position="21"/>
    </location>
</feature>
<reference evidence="2" key="1">
    <citation type="submission" date="2021-10" db="EMBL/GenBank/DDBJ databases">
        <title>Tropical sea cucumber genome reveals ecological adaptation and Cuvierian tubules defense mechanism.</title>
        <authorList>
            <person name="Chen T."/>
        </authorList>
    </citation>
    <scope>NUCLEOTIDE SEQUENCE</scope>
    <source>
        <strain evidence="2">Nanhai2018</strain>
        <tissue evidence="2">Muscle</tissue>
    </source>
</reference>